<evidence type="ECO:0000313" key="3">
    <source>
        <dbReference type="Proteomes" id="UP000323506"/>
    </source>
</evidence>
<dbReference type="Proteomes" id="UP000323506">
    <property type="component" value="Chromosome D08"/>
</dbReference>
<dbReference type="AlphaFoldDB" id="A0A5D2BIX5"/>
<evidence type="ECO:0000313" key="2">
    <source>
        <dbReference type="EMBL" id="TYG56043.1"/>
    </source>
</evidence>
<accession>A0A5D2BIX5</accession>
<proteinExistence type="predicted"/>
<keyword evidence="1" id="KW-0472">Membrane</keyword>
<keyword evidence="1" id="KW-0812">Transmembrane</keyword>
<sequence length="77" mass="8685">MPTARLCRFGDRGVRATSAERQARRVGAVAACVWELLRLGFLLVFWASKLGLVTWAIGFQLLGFSLHLFFYLYMGCV</sequence>
<reference evidence="2 3" key="1">
    <citation type="submission" date="2019-06" db="EMBL/GenBank/DDBJ databases">
        <title>WGS assembly of Gossypium darwinii.</title>
        <authorList>
            <person name="Chen Z.J."/>
            <person name="Sreedasyam A."/>
            <person name="Ando A."/>
            <person name="Song Q."/>
            <person name="De L."/>
            <person name="Hulse-Kemp A."/>
            <person name="Ding M."/>
            <person name="Ye W."/>
            <person name="Kirkbride R."/>
            <person name="Jenkins J."/>
            <person name="Plott C."/>
            <person name="Lovell J."/>
            <person name="Lin Y.-M."/>
            <person name="Vaughn R."/>
            <person name="Liu B."/>
            <person name="Li W."/>
            <person name="Simpson S."/>
            <person name="Scheffler B."/>
            <person name="Saski C."/>
            <person name="Grover C."/>
            <person name="Hu G."/>
            <person name="Conover J."/>
            <person name="Carlson J."/>
            <person name="Shu S."/>
            <person name="Boston L."/>
            <person name="Williams M."/>
            <person name="Peterson D."/>
            <person name="Mcgee K."/>
            <person name="Jones D."/>
            <person name="Wendel J."/>
            <person name="Stelly D."/>
            <person name="Grimwood J."/>
            <person name="Schmutz J."/>
        </authorList>
    </citation>
    <scope>NUCLEOTIDE SEQUENCE [LARGE SCALE GENOMIC DNA]</scope>
    <source>
        <strain evidence="2">1808015.09</strain>
    </source>
</reference>
<gene>
    <name evidence="2" type="ORF">ES288_D08G031700v1</name>
</gene>
<organism evidence="2 3">
    <name type="scientific">Gossypium darwinii</name>
    <name type="common">Darwin's cotton</name>
    <name type="synonym">Gossypium barbadense var. darwinii</name>
    <dbReference type="NCBI Taxonomy" id="34276"/>
    <lineage>
        <taxon>Eukaryota</taxon>
        <taxon>Viridiplantae</taxon>
        <taxon>Streptophyta</taxon>
        <taxon>Embryophyta</taxon>
        <taxon>Tracheophyta</taxon>
        <taxon>Spermatophyta</taxon>
        <taxon>Magnoliopsida</taxon>
        <taxon>eudicotyledons</taxon>
        <taxon>Gunneridae</taxon>
        <taxon>Pentapetalae</taxon>
        <taxon>rosids</taxon>
        <taxon>malvids</taxon>
        <taxon>Malvales</taxon>
        <taxon>Malvaceae</taxon>
        <taxon>Malvoideae</taxon>
        <taxon>Gossypium</taxon>
    </lineage>
</organism>
<name>A0A5D2BIX5_GOSDA</name>
<feature type="transmembrane region" description="Helical" evidence="1">
    <location>
        <begin position="52"/>
        <end position="73"/>
    </location>
</feature>
<evidence type="ECO:0000256" key="1">
    <source>
        <dbReference type="SAM" id="Phobius"/>
    </source>
</evidence>
<keyword evidence="3" id="KW-1185">Reference proteome</keyword>
<dbReference type="EMBL" id="CM017708">
    <property type="protein sequence ID" value="TYG56043.1"/>
    <property type="molecule type" value="Genomic_DNA"/>
</dbReference>
<feature type="transmembrane region" description="Helical" evidence="1">
    <location>
        <begin position="26"/>
        <end position="46"/>
    </location>
</feature>
<protein>
    <submittedName>
        <fullName evidence="2">Uncharacterized protein</fullName>
    </submittedName>
</protein>
<keyword evidence="1" id="KW-1133">Transmembrane helix</keyword>